<gene>
    <name evidence="1" type="ORF">NCTC10343_01275</name>
</gene>
<accession>A0A378XVW4</accession>
<proteinExistence type="predicted"/>
<reference evidence="1 2" key="1">
    <citation type="submission" date="2018-06" db="EMBL/GenBank/DDBJ databases">
        <authorList>
            <consortium name="Pathogen Informatics"/>
            <person name="Doyle S."/>
        </authorList>
    </citation>
    <scope>NUCLEOTIDE SEQUENCE [LARGE SCALE GENOMIC DNA]</scope>
    <source>
        <strain evidence="1 2">NCTC10343</strain>
    </source>
</reference>
<protein>
    <submittedName>
        <fullName evidence="1">Uncharacterized protein</fullName>
    </submittedName>
</protein>
<sequence>MENKTLKYIPGYYPYRIDENGKVFAPHAKTGFPVLVKESNRMVNVRQDGRAKRVKVAELYRRAFNKLLPED</sequence>
<organism evidence="1 2">
    <name type="scientific">Paenibacillus polymyxa</name>
    <name type="common">Bacillus polymyxa</name>
    <dbReference type="NCBI Taxonomy" id="1406"/>
    <lineage>
        <taxon>Bacteria</taxon>
        <taxon>Bacillati</taxon>
        <taxon>Bacillota</taxon>
        <taxon>Bacilli</taxon>
        <taxon>Bacillales</taxon>
        <taxon>Paenibacillaceae</taxon>
        <taxon>Paenibacillus</taxon>
    </lineage>
</organism>
<evidence type="ECO:0000313" key="2">
    <source>
        <dbReference type="Proteomes" id="UP000254400"/>
    </source>
</evidence>
<dbReference type="GeneID" id="93350072"/>
<dbReference type="Proteomes" id="UP000254400">
    <property type="component" value="Unassembled WGS sequence"/>
</dbReference>
<evidence type="ECO:0000313" key="1">
    <source>
        <dbReference type="EMBL" id="SUA67397.1"/>
    </source>
</evidence>
<dbReference type="EMBL" id="UGSC01000001">
    <property type="protein sequence ID" value="SUA67397.1"/>
    <property type="molecule type" value="Genomic_DNA"/>
</dbReference>
<dbReference type="AlphaFoldDB" id="A0A378XVW4"/>
<name>A0A378XVW4_PAEPO</name>
<dbReference type="RefSeq" id="WP_019686468.1">
    <property type="nucleotide sequence ID" value="NZ_CP036496.1"/>
</dbReference>